<dbReference type="OrthoDB" id="10575048at2759"/>
<gene>
    <name evidence="2" type="ORF">PanWU01x14_108560</name>
</gene>
<dbReference type="Proteomes" id="UP000237105">
    <property type="component" value="Unassembled WGS sequence"/>
</dbReference>
<keyword evidence="3" id="KW-1185">Reference proteome</keyword>
<accession>A0A2P5CZY7</accession>
<sequence>MMCDNDNVGGGVLSEQPPWPQQLISLSSRRPLEDMLKELVDNTLQFQEEMMASILELQNKYCQLTTVIKQLKAKHSPPLSPKHKEMPEENVNTVMVRSDIVVEETQEETLDDLKDLVARFEQETLIYHHNIQSSREMLDNYMENLRRLSLTFEQFVPYKIHHHEETVVMWNNDVYVVQDLLKLKDDWDIDKEGKPYDQLGDAYINSIIDDFLSVVEGSQTPSTDLPTIQSDDENKPHDQLDVYEAITIINDLTSMVDISHPPPLSESCRLPPSPIDAGPLLLLPTT</sequence>
<proteinExistence type="predicted"/>
<feature type="coiled-coil region" evidence="1">
    <location>
        <begin position="103"/>
        <end position="151"/>
    </location>
</feature>
<evidence type="ECO:0000313" key="2">
    <source>
        <dbReference type="EMBL" id="PON66614.1"/>
    </source>
</evidence>
<dbReference type="EMBL" id="JXTB01000078">
    <property type="protein sequence ID" value="PON66614.1"/>
    <property type="molecule type" value="Genomic_DNA"/>
</dbReference>
<name>A0A2P5CZY7_PARAD</name>
<reference evidence="3" key="1">
    <citation type="submission" date="2016-06" db="EMBL/GenBank/DDBJ databases">
        <title>Parallel loss of symbiosis genes in relatives of nitrogen-fixing non-legume Parasponia.</title>
        <authorList>
            <person name="Van Velzen R."/>
            <person name="Holmer R."/>
            <person name="Bu F."/>
            <person name="Rutten L."/>
            <person name="Van Zeijl A."/>
            <person name="Liu W."/>
            <person name="Santuari L."/>
            <person name="Cao Q."/>
            <person name="Sharma T."/>
            <person name="Shen D."/>
            <person name="Roswanjaya Y."/>
            <person name="Wardhani T."/>
            <person name="Kalhor M.S."/>
            <person name="Jansen J."/>
            <person name="Van den Hoogen J."/>
            <person name="Gungor B."/>
            <person name="Hartog M."/>
            <person name="Hontelez J."/>
            <person name="Verver J."/>
            <person name="Yang W.-C."/>
            <person name="Schijlen E."/>
            <person name="Repin R."/>
            <person name="Schilthuizen M."/>
            <person name="Schranz E."/>
            <person name="Heidstra R."/>
            <person name="Miyata K."/>
            <person name="Fedorova E."/>
            <person name="Kohlen W."/>
            <person name="Bisseling T."/>
            <person name="Smit S."/>
            <person name="Geurts R."/>
        </authorList>
    </citation>
    <scope>NUCLEOTIDE SEQUENCE [LARGE SCALE GENOMIC DNA]</scope>
    <source>
        <strain evidence="3">cv. WU1-14</strain>
    </source>
</reference>
<dbReference type="AlphaFoldDB" id="A0A2P5CZY7"/>
<keyword evidence="1" id="KW-0175">Coiled coil</keyword>
<evidence type="ECO:0000313" key="3">
    <source>
        <dbReference type="Proteomes" id="UP000237105"/>
    </source>
</evidence>
<evidence type="ECO:0000256" key="1">
    <source>
        <dbReference type="SAM" id="Coils"/>
    </source>
</evidence>
<protein>
    <submittedName>
        <fullName evidence="2">Uncharacterized protein</fullName>
    </submittedName>
</protein>
<organism evidence="2 3">
    <name type="scientific">Parasponia andersonii</name>
    <name type="common">Sponia andersonii</name>
    <dbReference type="NCBI Taxonomy" id="3476"/>
    <lineage>
        <taxon>Eukaryota</taxon>
        <taxon>Viridiplantae</taxon>
        <taxon>Streptophyta</taxon>
        <taxon>Embryophyta</taxon>
        <taxon>Tracheophyta</taxon>
        <taxon>Spermatophyta</taxon>
        <taxon>Magnoliopsida</taxon>
        <taxon>eudicotyledons</taxon>
        <taxon>Gunneridae</taxon>
        <taxon>Pentapetalae</taxon>
        <taxon>rosids</taxon>
        <taxon>fabids</taxon>
        <taxon>Rosales</taxon>
        <taxon>Cannabaceae</taxon>
        <taxon>Parasponia</taxon>
    </lineage>
</organism>
<comment type="caution">
    <text evidence="2">The sequence shown here is derived from an EMBL/GenBank/DDBJ whole genome shotgun (WGS) entry which is preliminary data.</text>
</comment>